<dbReference type="InterPro" id="IPR017441">
    <property type="entry name" value="Protein_kinase_ATP_BS"/>
</dbReference>
<dbReference type="SMART" id="SM00220">
    <property type="entry name" value="S_TKc"/>
    <property type="match status" value="1"/>
</dbReference>
<evidence type="ECO:0000256" key="6">
    <source>
        <dbReference type="ARBA" id="ARBA00022840"/>
    </source>
</evidence>
<sequence length="470" mass="51827">MAEQSPRTIRLPKMSRDVFLEHLKLSGLLDGKDFDTVIGGLSNAPRGRVLARELVEKGYLTRFQAELLLAGRTHGFILGQYRILEEIGRGGMGRVFKAEHQTMSRVVALKILDPKLTKTDRARLLFQREVKAAAKLNHPNIVTAFDANQIADRCYLVMEYVDGPNLSDFVKKHGPLPVTQAADFIRQAALGLQFAHDLGMVHRDIKPANLLVQKNTSKSAANSFTVKILDFGLARLSTSDDGTIDNSETILTNKQSVMGTPDYLAPEQARNIHSVDARSDLYSLGCTFYFLVTGQVPFVGGTAFEKLVRHTTEIPRTAQQVNPSVPDVISEIIERLMAKDPDDRFQSGAELAAVLSMLGQPEQGSWIDVKPLAQESEISLGSSNFLPRPTEIEIPSDIDELWASLEDDPSNASTNTLTGDQSKTTVNNTDTIRKLKHADHLNWILTGVILIVLILAVLGIRALTHQFDNG</sequence>
<evidence type="ECO:0000259" key="9">
    <source>
        <dbReference type="PROSITE" id="PS50011"/>
    </source>
</evidence>
<evidence type="ECO:0000256" key="2">
    <source>
        <dbReference type="ARBA" id="ARBA00022527"/>
    </source>
</evidence>
<dbReference type="AlphaFoldDB" id="A0A8E6B5A8"/>
<evidence type="ECO:0000256" key="3">
    <source>
        <dbReference type="ARBA" id="ARBA00022679"/>
    </source>
</evidence>
<keyword evidence="8" id="KW-0812">Transmembrane</keyword>
<dbReference type="EC" id="2.7.11.1" evidence="1"/>
<reference evidence="10" key="1">
    <citation type="submission" date="2021-05" db="EMBL/GenBank/DDBJ databases">
        <title>Complete genome sequence of the cellulolytic planctomycete Telmatocola sphagniphila SP2T and characterization of the first cellulase from planctomycetes.</title>
        <authorList>
            <person name="Rakitin A.L."/>
            <person name="Beletsky A.V."/>
            <person name="Naumoff D.G."/>
            <person name="Kulichevskaya I.S."/>
            <person name="Mardanov A.V."/>
            <person name="Ravin N.V."/>
            <person name="Dedysh S.N."/>
        </authorList>
    </citation>
    <scope>NUCLEOTIDE SEQUENCE</scope>
    <source>
        <strain evidence="10">SP2T</strain>
    </source>
</reference>
<feature type="binding site" evidence="7">
    <location>
        <position position="110"/>
    </location>
    <ligand>
        <name>ATP</name>
        <dbReference type="ChEBI" id="CHEBI:30616"/>
    </ligand>
</feature>
<dbReference type="CDD" id="cd14014">
    <property type="entry name" value="STKc_PknB_like"/>
    <property type="match status" value="1"/>
</dbReference>
<dbReference type="PROSITE" id="PS00108">
    <property type="entry name" value="PROTEIN_KINASE_ST"/>
    <property type="match status" value="1"/>
</dbReference>
<dbReference type="InterPro" id="IPR008271">
    <property type="entry name" value="Ser/Thr_kinase_AS"/>
</dbReference>
<evidence type="ECO:0000256" key="4">
    <source>
        <dbReference type="ARBA" id="ARBA00022741"/>
    </source>
</evidence>
<organism evidence="10 11">
    <name type="scientific">Telmatocola sphagniphila</name>
    <dbReference type="NCBI Taxonomy" id="1123043"/>
    <lineage>
        <taxon>Bacteria</taxon>
        <taxon>Pseudomonadati</taxon>
        <taxon>Planctomycetota</taxon>
        <taxon>Planctomycetia</taxon>
        <taxon>Gemmatales</taxon>
        <taxon>Gemmataceae</taxon>
    </lineage>
</organism>
<feature type="domain" description="Protein kinase" evidence="9">
    <location>
        <begin position="81"/>
        <end position="358"/>
    </location>
</feature>
<keyword evidence="11" id="KW-1185">Reference proteome</keyword>
<accession>A0A8E6B5A8</accession>
<evidence type="ECO:0000256" key="8">
    <source>
        <dbReference type="SAM" id="Phobius"/>
    </source>
</evidence>
<dbReference type="PROSITE" id="PS00107">
    <property type="entry name" value="PROTEIN_KINASE_ATP"/>
    <property type="match status" value="1"/>
</dbReference>
<dbReference type="FunFam" id="1.10.510.10:FF:000021">
    <property type="entry name" value="Serine/threonine protein kinase"/>
    <property type="match status" value="1"/>
</dbReference>
<keyword evidence="8" id="KW-0472">Membrane</keyword>
<dbReference type="Gene3D" id="1.10.510.10">
    <property type="entry name" value="Transferase(Phosphotransferase) domain 1"/>
    <property type="match status" value="1"/>
</dbReference>
<evidence type="ECO:0000256" key="5">
    <source>
        <dbReference type="ARBA" id="ARBA00022777"/>
    </source>
</evidence>
<evidence type="ECO:0000256" key="7">
    <source>
        <dbReference type="PROSITE-ProRule" id="PRU10141"/>
    </source>
</evidence>
<keyword evidence="3" id="KW-0808">Transferase</keyword>
<evidence type="ECO:0000256" key="1">
    <source>
        <dbReference type="ARBA" id="ARBA00012513"/>
    </source>
</evidence>
<keyword evidence="2 10" id="KW-0723">Serine/threonine-protein kinase</keyword>
<dbReference type="Pfam" id="PF00069">
    <property type="entry name" value="Pkinase"/>
    <property type="match status" value="1"/>
</dbReference>
<feature type="transmembrane region" description="Helical" evidence="8">
    <location>
        <begin position="443"/>
        <end position="464"/>
    </location>
</feature>
<dbReference type="RefSeq" id="WP_213494521.1">
    <property type="nucleotide sequence ID" value="NZ_CP074694.1"/>
</dbReference>
<name>A0A8E6B5A8_9BACT</name>
<dbReference type="SUPFAM" id="SSF56112">
    <property type="entry name" value="Protein kinase-like (PK-like)"/>
    <property type="match status" value="1"/>
</dbReference>
<dbReference type="InterPro" id="IPR011009">
    <property type="entry name" value="Kinase-like_dom_sf"/>
</dbReference>
<dbReference type="PANTHER" id="PTHR43289:SF6">
    <property type="entry name" value="SERINE_THREONINE-PROTEIN KINASE NEKL-3"/>
    <property type="match status" value="1"/>
</dbReference>
<dbReference type="GO" id="GO:0004674">
    <property type="term" value="F:protein serine/threonine kinase activity"/>
    <property type="evidence" value="ECO:0007669"/>
    <property type="project" value="UniProtKB-KW"/>
</dbReference>
<keyword evidence="6 7" id="KW-0067">ATP-binding</keyword>
<protein>
    <recommendedName>
        <fullName evidence="1">non-specific serine/threonine protein kinase</fullName>
        <ecNumber evidence="1">2.7.11.1</ecNumber>
    </recommendedName>
</protein>
<dbReference type="EMBL" id="CP074694">
    <property type="protein sequence ID" value="QVL30650.1"/>
    <property type="molecule type" value="Genomic_DNA"/>
</dbReference>
<dbReference type="PROSITE" id="PS50011">
    <property type="entry name" value="PROTEIN_KINASE_DOM"/>
    <property type="match status" value="1"/>
</dbReference>
<dbReference type="InterPro" id="IPR000719">
    <property type="entry name" value="Prot_kinase_dom"/>
</dbReference>
<keyword evidence="8" id="KW-1133">Transmembrane helix</keyword>
<keyword evidence="4 7" id="KW-0547">Nucleotide-binding</keyword>
<dbReference type="PANTHER" id="PTHR43289">
    <property type="entry name" value="MITOGEN-ACTIVATED PROTEIN KINASE KINASE KINASE 20-RELATED"/>
    <property type="match status" value="1"/>
</dbReference>
<keyword evidence="5 10" id="KW-0418">Kinase</keyword>
<gene>
    <name evidence="10" type="ORF">KIH39_17550</name>
</gene>
<dbReference type="Proteomes" id="UP000676194">
    <property type="component" value="Chromosome"/>
</dbReference>
<dbReference type="KEGG" id="tsph:KIH39_17550"/>
<evidence type="ECO:0000313" key="11">
    <source>
        <dbReference type="Proteomes" id="UP000676194"/>
    </source>
</evidence>
<dbReference type="GO" id="GO:0005524">
    <property type="term" value="F:ATP binding"/>
    <property type="evidence" value="ECO:0007669"/>
    <property type="project" value="UniProtKB-UniRule"/>
</dbReference>
<proteinExistence type="predicted"/>
<dbReference type="Gene3D" id="3.30.200.20">
    <property type="entry name" value="Phosphorylase Kinase, domain 1"/>
    <property type="match status" value="1"/>
</dbReference>
<evidence type="ECO:0000313" key="10">
    <source>
        <dbReference type="EMBL" id="QVL30650.1"/>
    </source>
</evidence>